<dbReference type="EMBL" id="MFBF01000010">
    <property type="protein sequence ID" value="OGD91808.1"/>
    <property type="molecule type" value="Genomic_DNA"/>
</dbReference>
<dbReference type="SUPFAM" id="SSF51344">
    <property type="entry name" value="Epsilon subunit of F1F0-ATP synthase N-terminal domain"/>
    <property type="match status" value="1"/>
</dbReference>
<comment type="caution">
    <text evidence="3">The sequence shown here is derived from an EMBL/GenBank/DDBJ whole genome shotgun (WGS) entry which is preliminary data.</text>
</comment>
<evidence type="ECO:0000259" key="2">
    <source>
        <dbReference type="Pfam" id="PF02823"/>
    </source>
</evidence>
<accession>A0A1F5GIV9</accession>
<name>A0A1F5GIV9_9BACT</name>
<dbReference type="AlphaFoldDB" id="A0A1F5GIV9"/>
<dbReference type="Pfam" id="PF02823">
    <property type="entry name" value="ATP-synt_DE_N"/>
    <property type="match status" value="1"/>
</dbReference>
<dbReference type="STRING" id="1797716.A3D07_02670"/>
<dbReference type="InterPro" id="IPR036771">
    <property type="entry name" value="ATPsynth_dsu/esu_N"/>
</dbReference>
<proteinExistence type="predicted"/>
<evidence type="ECO:0000313" key="3">
    <source>
        <dbReference type="EMBL" id="OGD91808.1"/>
    </source>
</evidence>
<evidence type="ECO:0000313" key="4">
    <source>
        <dbReference type="Proteomes" id="UP000177124"/>
    </source>
</evidence>
<dbReference type="GO" id="GO:0045259">
    <property type="term" value="C:proton-transporting ATP synthase complex"/>
    <property type="evidence" value="ECO:0007669"/>
    <property type="project" value="UniProtKB-KW"/>
</dbReference>
<evidence type="ECO:0000256" key="1">
    <source>
        <dbReference type="ARBA" id="ARBA00023196"/>
    </source>
</evidence>
<dbReference type="InterPro" id="IPR020546">
    <property type="entry name" value="ATP_synth_F1_dsu/esu_N"/>
</dbReference>
<dbReference type="Proteomes" id="UP000177124">
    <property type="component" value="Unassembled WGS sequence"/>
</dbReference>
<protein>
    <recommendedName>
        <fullName evidence="2">ATP synthase F1 complex delta/epsilon subunit N-terminal domain-containing protein</fullName>
    </recommendedName>
</protein>
<reference evidence="3 4" key="1">
    <citation type="journal article" date="2016" name="Nat. Commun.">
        <title>Thousands of microbial genomes shed light on interconnected biogeochemical processes in an aquifer system.</title>
        <authorList>
            <person name="Anantharaman K."/>
            <person name="Brown C.T."/>
            <person name="Hug L.A."/>
            <person name="Sharon I."/>
            <person name="Castelle C.J."/>
            <person name="Probst A.J."/>
            <person name="Thomas B.C."/>
            <person name="Singh A."/>
            <person name="Wilkins M.J."/>
            <person name="Karaoz U."/>
            <person name="Brodie E.L."/>
            <person name="Williams K.H."/>
            <person name="Hubbard S.S."/>
            <person name="Banfield J.F."/>
        </authorList>
    </citation>
    <scope>NUCLEOTIDE SEQUENCE [LARGE SCALE GENOMIC DNA]</scope>
</reference>
<dbReference type="Gene3D" id="2.60.15.10">
    <property type="entry name" value="F0F1 ATP synthase delta/epsilon subunit, N-terminal"/>
    <property type="match status" value="1"/>
</dbReference>
<feature type="domain" description="ATP synthase F1 complex delta/epsilon subunit N-terminal" evidence="2">
    <location>
        <begin position="26"/>
        <end position="83"/>
    </location>
</feature>
<dbReference type="GO" id="GO:0015986">
    <property type="term" value="P:proton motive force-driven ATP synthesis"/>
    <property type="evidence" value="ECO:0007669"/>
    <property type="project" value="InterPro"/>
</dbReference>
<organism evidence="3 4">
    <name type="scientific">Candidatus Curtissbacteria bacterium RIFCSPHIGHO2_02_FULL_42_15</name>
    <dbReference type="NCBI Taxonomy" id="1797716"/>
    <lineage>
        <taxon>Bacteria</taxon>
        <taxon>Candidatus Curtissiibacteriota</taxon>
    </lineage>
</organism>
<keyword evidence="1" id="KW-0139">CF(1)</keyword>
<keyword evidence="1" id="KW-0066">ATP synthesis</keyword>
<gene>
    <name evidence="3" type="ORF">A3D07_02670</name>
</gene>
<sequence length="90" mass="10169">MDGQNVLNVSVIWHHFTGAADFEIVASAISSENKTGRFDILPGHANFISVIYNSLVLYTMEKKQDVYFFRRGIVEVSENSVKLFLEGKID</sequence>